<name>E0NSF4_9BACT</name>
<evidence type="ECO:0000313" key="3">
    <source>
        <dbReference type="Proteomes" id="UP000004394"/>
    </source>
</evidence>
<dbReference type="Proteomes" id="UP000004394">
    <property type="component" value="Unassembled WGS sequence"/>
</dbReference>
<dbReference type="Gene3D" id="3.30.565.40">
    <property type="entry name" value="Fervidobacterium nodosum Rt17-B1 like"/>
    <property type="match status" value="1"/>
</dbReference>
<dbReference type="EMBL" id="AEEI01000036">
    <property type="protein sequence ID" value="EFM01906.1"/>
    <property type="molecule type" value="Genomic_DNA"/>
</dbReference>
<evidence type="ECO:0000313" key="2">
    <source>
        <dbReference type="EMBL" id="EFM01906.1"/>
    </source>
</evidence>
<dbReference type="AlphaFoldDB" id="E0NSF4"/>
<sequence>MEVKTFGRVHKKEGGSRRASFYFVPLQPQQKTTRKMKERGIALMVCAAAIAFLSGCGSKSKSTLTTNNMRFDSLVVDTVVPLSATASAPRATLRLNIHYAVGERADVVNRALLQAGIITLYKPVEADTDIRQMVTAFTKQFVADYQADYGKIYCEEGGGELLNVEYTVDTKVEELREGCIAYVVSAYYFALGAHGIDQTLVKNIDLNTGRILALRDIFTPGYEKSLNELIVKKLAERFKVKDLAGLKALFVFADGDVYAPDNFVLGSDDITFIYGEDEIAPHAEGEIRISIDYDELKQILKKDF</sequence>
<accession>E0NSF4</accession>
<dbReference type="HOGENOM" id="CLU_083883_0_0_10"/>
<proteinExistence type="predicted"/>
<gene>
    <name evidence="2" type="ORF">HMPREF0658_1105</name>
</gene>
<dbReference type="Pfam" id="PF11738">
    <property type="entry name" value="DUF3298"/>
    <property type="match status" value="1"/>
</dbReference>
<dbReference type="InterPro" id="IPR021729">
    <property type="entry name" value="DUF3298"/>
</dbReference>
<dbReference type="InterPro" id="IPR037126">
    <property type="entry name" value="PdaC/RsiV-like_sf"/>
</dbReference>
<evidence type="ECO:0000259" key="1">
    <source>
        <dbReference type="Pfam" id="PF11738"/>
    </source>
</evidence>
<dbReference type="OrthoDB" id="594879at2"/>
<dbReference type="Gene3D" id="3.90.640.20">
    <property type="entry name" value="Heat-shock cognate protein, ATPase"/>
    <property type="match status" value="1"/>
</dbReference>
<feature type="domain" description="DUF3298" evidence="1">
    <location>
        <begin position="216"/>
        <end position="294"/>
    </location>
</feature>
<dbReference type="STRING" id="862515.HMPREF0658_1105"/>
<dbReference type="BioCyc" id="PMAR862515-HMP:GMOO-1122-MONOMER"/>
<dbReference type="eggNOG" id="ENOG5032S94">
    <property type="taxonomic scope" value="Bacteria"/>
</dbReference>
<protein>
    <recommendedName>
        <fullName evidence="1">DUF3298 domain-containing protein</fullName>
    </recommendedName>
</protein>
<organism evidence="2 3">
    <name type="scientific">Hoylesella marshii DSM 16973 = JCM 13450</name>
    <dbReference type="NCBI Taxonomy" id="862515"/>
    <lineage>
        <taxon>Bacteria</taxon>
        <taxon>Pseudomonadati</taxon>
        <taxon>Bacteroidota</taxon>
        <taxon>Bacteroidia</taxon>
        <taxon>Bacteroidales</taxon>
        <taxon>Prevotellaceae</taxon>
        <taxon>Hoylesella</taxon>
    </lineage>
</organism>
<comment type="caution">
    <text evidence="2">The sequence shown here is derived from an EMBL/GenBank/DDBJ whole genome shotgun (WGS) entry which is preliminary data.</text>
</comment>
<reference evidence="2" key="1">
    <citation type="submission" date="2010-07" db="EMBL/GenBank/DDBJ databases">
        <authorList>
            <person name="Muzny D."/>
            <person name="Qin X."/>
            <person name="Deng J."/>
            <person name="Jiang H."/>
            <person name="Liu Y."/>
            <person name="Qu J."/>
            <person name="Song X.-Z."/>
            <person name="Zhang L."/>
            <person name="Thornton R."/>
            <person name="Coyle M."/>
            <person name="Francisco L."/>
            <person name="Jackson L."/>
            <person name="Javaid M."/>
            <person name="Korchina V."/>
            <person name="Kovar C."/>
            <person name="Mata R."/>
            <person name="Mathew T."/>
            <person name="Ngo R."/>
            <person name="Nguyen L."/>
            <person name="Nguyen N."/>
            <person name="Okwuonu G."/>
            <person name="Ongeri F."/>
            <person name="Pham C."/>
            <person name="Simmons D."/>
            <person name="Wilczek-Boney K."/>
            <person name="Hale W."/>
            <person name="Jakkamsetti A."/>
            <person name="Pham P."/>
            <person name="Ruth R."/>
            <person name="San Lucas F."/>
            <person name="Warren J."/>
            <person name="Zhang J."/>
            <person name="Zhao Z."/>
            <person name="Zhou C."/>
            <person name="Zhu D."/>
            <person name="Lee S."/>
            <person name="Bess C."/>
            <person name="Blankenburg K."/>
            <person name="Forbes L."/>
            <person name="Fu Q."/>
            <person name="Gubbala S."/>
            <person name="Hirani K."/>
            <person name="Jayaseelan J.C."/>
            <person name="Lara F."/>
            <person name="Munidasa M."/>
            <person name="Palculict T."/>
            <person name="Patil S."/>
            <person name="Pu L.-L."/>
            <person name="Saada N."/>
            <person name="Tang L."/>
            <person name="Weissenberger G."/>
            <person name="Zhu Y."/>
            <person name="Hemphill L."/>
            <person name="Shang Y."/>
            <person name="Youmans B."/>
            <person name="Ayvaz T."/>
            <person name="Ross M."/>
            <person name="Santibanez J."/>
            <person name="Aqrawi P."/>
            <person name="Gross S."/>
            <person name="Joshi V."/>
            <person name="Fowler G."/>
            <person name="Nazareth L."/>
            <person name="Reid J."/>
            <person name="Worley K."/>
            <person name="Petrosino J."/>
            <person name="Highlander S."/>
            <person name="Gibbs R."/>
        </authorList>
    </citation>
    <scope>NUCLEOTIDE SEQUENCE [LARGE SCALE GENOMIC DNA]</scope>
    <source>
        <strain evidence="2">DSM 16973</strain>
    </source>
</reference>
<keyword evidence="3" id="KW-1185">Reference proteome</keyword>